<accession>A0A815QD31</accession>
<keyword evidence="4" id="KW-1185">Reference proteome</keyword>
<name>A0A815QD31_9BILA</name>
<proteinExistence type="predicted"/>
<keyword evidence="1" id="KW-0472">Membrane</keyword>
<feature type="non-terminal residue" evidence="2">
    <location>
        <position position="1"/>
    </location>
</feature>
<dbReference type="Proteomes" id="UP000681722">
    <property type="component" value="Unassembled WGS sequence"/>
</dbReference>
<reference evidence="2" key="1">
    <citation type="submission" date="2021-02" db="EMBL/GenBank/DDBJ databases">
        <authorList>
            <person name="Nowell W R."/>
        </authorList>
    </citation>
    <scope>NUCLEOTIDE SEQUENCE</scope>
</reference>
<keyword evidence="1" id="KW-0812">Transmembrane</keyword>
<dbReference type="OrthoDB" id="10057839at2759"/>
<keyword evidence="1" id="KW-1133">Transmembrane helix</keyword>
<dbReference type="EMBL" id="CAJOBC010085488">
    <property type="protein sequence ID" value="CAF4331746.1"/>
    <property type="molecule type" value="Genomic_DNA"/>
</dbReference>
<dbReference type="Proteomes" id="UP000663829">
    <property type="component" value="Unassembled WGS sequence"/>
</dbReference>
<comment type="caution">
    <text evidence="2">The sequence shown here is derived from an EMBL/GenBank/DDBJ whole genome shotgun (WGS) entry which is preliminary data.</text>
</comment>
<evidence type="ECO:0000313" key="3">
    <source>
        <dbReference type="EMBL" id="CAF4331746.1"/>
    </source>
</evidence>
<gene>
    <name evidence="2" type="ORF">GPM918_LOCUS35106</name>
    <name evidence="3" type="ORF">SRO942_LOCUS35819</name>
</gene>
<evidence type="ECO:0000313" key="2">
    <source>
        <dbReference type="EMBL" id="CAF1461674.1"/>
    </source>
</evidence>
<protein>
    <submittedName>
        <fullName evidence="2">Uncharacterized protein</fullName>
    </submittedName>
</protein>
<evidence type="ECO:0000256" key="1">
    <source>
        <dbReference type="SAM" id="Phobius"/>
    </source>
</evidence>
<sequence>CFHNKTCFEQIQYYTDLTQPVNNITILDSSLPSQYQPTTKIGDIVNHLMVEKWNLSIFYDKYYEQCQPKQCTYKYVQQSIVLYIITTIIAAIGGLTTKY</sequence>
<dbReference type="EMBL" id="CAJNOQ010020031">
    <property type="protein sequence ID" value="CAF1461674.1"/>
    <property type="molecule type" value="Genomic_DNA"/>
</dbReference>
<evidence type="ECO:0000313" key="4">
    <source>
        <dbReference type="Proteomes" id="UP000663829"/>
    </source>
</evidence>
<organism evidence="2 4">
    <name type="scientific">Didymodactylos carnosus</name>
    <dbReference type="NCBI Taxonomy" id="1234261"/>
    <lineage>
        <taxon>Eukaryota</taxon>
        <taxon>Metazoa</taxon>
        <taxon>Spiralia</taxon>
        <taxon>Gnathifera</taxon>
        <taxon>Rotifera</taxon>
        <taxon>Eurotatoria</taxon>
        <taxon>Bdelloidea</taxon>
        <taxon>Philodinida</taxon>
        <taxon>Philodinidae</taxon>
        <taxon>Didymodactylos</taxon>
    </lineage>
</organism>
<feature type="transmembrane region" description="Helical" evidence="1">
    <location>
        <begin position="80"/>
        <end position="97"/>
    </location>
</feature>
<dbReference type="AlphaFoldDB" id="A0A815QD31"/>